<dbReference type="InterPro" id="IPR020811">
    <property type="entry name" value="Enolase_N"/>
</dbReference>
<dbReference type="EMBL" id="HBGT01017429">
    <property type="protein sequence ID" value="CAD9418234.1"/>
    <property type="molecule type" value="Transcribed_RNA"/>
</dbReference>
<dbReference type="GO" id="GO:0000015">
    <property type="term" value="C:phosphopyruvate hydratase complex"/>
    <property type="evidence" value="ECO:0007669"/>
    <property type="project" value="InterPro"/>
</dbReference>
<keyword evidence="6" id="KW-0456">Lyase</keyword>
<dbReference type="SUPFAM" id="SSF54826">
    <property type="entry name" value="Enolase N-terminal domain-like"/>
    <property type="match status" value="1"/>
</dbReference>
<dbReference type="SMART" id="SM01192">
    <property type="entry name" value="Enolase_C"/>
    <property type="match status" value="1"/>
</dbReference>
<dbReference type="InterPro" id="IPR036849">
    <property type="entry name" value="Enolase-like_C_sf"/>
</dbReference>
<dbReference type="AlphaFoldDB" id="A0A7S2FW23"/>
<sequence length="542" mass="57618">MDSRSGAAVDTEREEIEQYMTTHALEMHLNQIVNDVVKEQPEDPFVQMSTSLQVLSAQVNSILGVTAREALNASGTPALEVTVETIQGTFSAMTTIGPYDNDTQRFGGKGLLKSVDSVEKLISDKLVGRELNQPSIDALIQEEPTPPANVVLAVSMACCRAAAKHSDLELHEYIAQLGNVSDPCIPVPVFSVINGADAASSPLHLKSVTVTPVEAGTFEEALEIGVNIQAGLVGTLENSGHKYTNVGSTGGLAPPIESGLEAMRVVMDAARDIGCEASVMLGLDVCSGKIVEGLGDGDAEGEEDAEAKEAKDEDAGEITYDVAKWVKGGNQSLKTGEDLTEMYIEWLVKFSVLSLEDPFHQKDSPAFMQFKERLDAEIARAKEREAKLAEAVEGDEPGDADEEPTVRNTATVGNDPACFLQLVGSATCSTEAEIDRYHEEQTVNTLLLTMAKGRTVSGAVSMIGKAQSLGWGVVASIETDSAETPDDFIAHLAVGCKAGQLKAGGLRGGEFVSKYNALLRIAQSEEAPPYASRSFRSFSSSS</sequence>
<proteinExistence type="inferred from homology"/>
<dbReference type="InterPro" id="IPR000941">
    <property type="entry name" value="Enolase"/>
</dbReference>
<dbReference type="SUPFAM" id="SSF51604">
    <property type="entry name" value="Enolase C-terminal domain-like"/>
    <property type="match status" value="2"/>
</dbReference>
<accession>A0A7S2FW23</accession>
<dbReference type="InterPro" id="IPR020810">
    <property type="entry name" value="Enolase_C"/>
</dbReference>
<dbReference type="GO" id="GO:0000287">
    <property type="term" value="F:magnesium ion binding"/>
    <property type="evidence" value="ECO:0007669"/>
    <property type="project" value="InterPro"/>
</dbReference>
<comment type="pathway">
    <text evidence="1">Carbohydrate degradation; glycolysis; pyruvate from D-glyceraldehyde 3-phosphate: step 4/5.</text>
</comment>
<dbReference type="PANTHER" id="PTHR11902">
    <property type="entry name" value="ENOLASE"/>
    <property type="match status" value="1"/>
</dbReference>
<feature type="domain" description="Enolase C-terminal TIM barrel" evidence="8">
    <location>
        <begin position="182"/>
        <end position="538"/>
    </location>
</feature>
<protein>
    <recommendedName>
        <fullName evidence="3">phosphopyruvate hydratase</fullName>
        <ecNumber evidence="3">4.2.1.11</ecNumber>
    </recommendedName>
</protein>
<evidence type="ECO:0000313" key="10">
    <source>
        <dbReference type="EMBL" id="CAD9418234.1"/>
    </source>
</evidence>
<evidence type="ECO:0000256" key="1">
    <source>
        <dbReference type="ARBA" id="ARBA00005031"/>
    </source>
</evidence>
<dbReference type="PANTHER" id="PTHR11902:SF1">
    <property type="entry name" value="ENOLASE"/>
    <property type="match status" value="1"/>
</dbReference>
<dbReference type="GO" id="GO:0006096">
    <property type="term" value="P:glycolytic process"/>
    <property type="evidence" value="ECO:0007669"/>
    <property type="project" value="UniProtKB-UniPathway"/>
</dbReference>
<dbReference type="GO" id="GO:0004634">
    <property type="term" value="F:phosphopyruvate hydratase activity"/>
    <property type="evidence" value="ECO:0007669"/>
    <property type="project" value="UniProtKB-EC"/>
</dbReference>
<evidence type="ECO:0000256" key="5">
    <source>
        <dbReference type="ARBA" id="ARBA00023152"/>
    </source>
</evidence>
<dbReference type="SMART" id="SM01193">
    <property type="entry name" value="Enolase_N"/>
    <property type="match status" value="1"/>
</dbReference>
<comment type="similarity">
    <text evidence="2">Belongs to the enolase family.</text>
</comment>
<dbReference type="EC" id="4.2.1.11" evidence="3"/>
<keyword evidence="4" id="KW-0460">Magnesium</keyword>
<dbReference type="Gene3D" id="3.20.20.120">
    <property type="entry name" value="Enolase-like C-terminal domain"/>
    <property type="match status" value="1"/>
</dbReference>
<gene>
    <name evidence="10" type="ORF">FPAR1323_LOCUS9259</name>
</gene>
<dbReference type="InterPro" id="IPR029017">
    <property type="entry name" value="Enolase-like_N"/>
</dbReference>
<evidence type="ECO:0000256" key="6">
    <source>
        <dbReference type="ARBA" id="ARBA00023239"/>
    </source>
</evidence>
<evidence type="ECO:0000256" key="2">
    <source>
        <dbReference type="ARBA" id="ARBA00009604"/>
    </source>
</evidence>
<name>A0A7S2FW23_9STRA</name>
<dbReference type="Gene3D" id="3.30.390.10">
    <property type="entry name" value="Enolase-like, N-terminal domain"/>
    <property type="match status" value="1"/>
</dbReference>
<reference evidence="10" key="1">
    <citation type="submission" date="2021-01" db="EMBL/GenBank/DDBJ databases">
        <authorList>
            <person name="Corre E."/>
            <person name="Pelletier E."/>
            <person name="Niang G."/>
            <person name="Scheremetjew M."/>
            <person name="Finn R."/>
            <person name="Kale V."/>
            <person name="Holt S."/>
            <person name="Cochrane G."/>
            <person name="Meng A."/>
            <person name="Brown T."/>
            <person name="Cohen L."/>
        </authorList>
    </citation>
    <scope>NUCLEOTIDE SEQUENCE</scope>
    <source>
        <strain evidence="10">RCC1693</strain>
    </source>
</reference>
<evidence type="ECO:0000256" key="7">
    <source>
        <dbReference type="SAM" id="MobiDB-lite"/>
    </source>
</evidence>
<feature type="region of interest" description="Disordered" evidence="7">
    <location>
        <begin position="388"/>
        <end position="407"/>
    </location>
</feature>
<evidence type="ECO:0000256" key="3">
    <source>
        <dbReference type="ARBA" id="ARBA00012058"/>
    </source>
</evidence>
<dbReference type="UniPathway" id="UPA00109">
    <property type="reaction ID" value="UER00187"/>
</dbReference>
<keyword evidence="5" id="KW-0324">Glycolysis</keyword>
<feature type="domain" description="Enolase N-terminal" evidence="9">
    <location>
        <begin position="62"/>
        <end position="174"/>
    </location>
</feature>
<evidence type="ECO:0000259" key="8">
    <source>
        <dbReference type="SMART" id="SM01192"/>
    </source>
</evidence>
<evidence type="ECO:0000259" key="9">
    <source>
        <dbReference type="SMART" id="SM01193"/>
    </source>
</evidence>
<dbReference type="Pfam" id="PF00113">
    <property type="entry name" value="Enolase_C"/>
    <property type="match status" value="2"/>
</dbReference>
<dbReference type="Pfam" id="PF03952">
    <property type="entry name" value="Enolase_N"/>
    <property type="match status" value="1"/>
</dbReference>
<organism evidence="10">
    <name type="scientific">Florenciella parvula</name>
    <dbReference type="NCBI Taxonomy" id="236787"/>
    <lineage>
        <taxon>Eukaryota</taxon>
        <taxon>Sar</taxon>
        <taxon>Stramenopiles</taxon>
        <taxon>Ochrophyta</taxon>
        <taxon>Dictyochophyceae</taxon>
        <taxon>Florenciellales</taxon>
        <taxon>Florenciella</taxon>
    </lineage>
</organism>
<evidence type="ECO:0000256" key="4">
    <source>
        <dbReference type="ARBA" id="ARBA00022842"/>
    </source>
</evidence>
<feature type="compositionally biased region" description="Acidic residues" evidence="7">
    <location>
        <begin position="392"/>
        <end position="403"/>
    </location>
</feature>